<evidence type="ECO:0000313" key="3">
    <source>
        <dbReference type="Proteomes" id="UP000324222"/>
    </source>
</evidence>
<feature type="region of interest" description="Disordered" evidence="1">
    <location>
        <begin position="86"/>
        <end position="166"/>
    </location>
</feature>
<proteinExistence type="predicted"/>
<feature type="compositionally biased region" description="Basic and acidic residues" evidence="1">
    <location>
        <begin position="155"/>
        <end position="166"/>
    </location>
</feature>
<sequence>MTPKGYCAPAKKQWKGEQKVARPHDYNCLPLTLYPRLHRAPSCPWPRAGHVRVTTWKKESYNPATCSPTEHRKFALSASRRMNLHIGKKDRKRKKKNMYKSKFLPGRPRATMLPSDTPPPPPPLAPAPPPDSPSPRLTTGSQCMYEYTRPGGARHAGDSGEVRGAK</sequence>
<dbReference type="Proteomes" id="UP000324222">
    <property type="component" value="Unassembled WGS sequence"/>
</dbReference>
<gene>
    <name evidence="2" type="ORF">E2C01_083817</name>
</gene>
<organism evidence="2 3">
    <name type="scientific">Portunus trituberculatus</name>
    <name type="common">Swimming crab</name>
    <name type="synonym">Neptunus trituberculatus</name>
    <dbReference type="NCBI Taxonomy" id="210409"/>
    <lineage>
        <taxon>Eukaryota</taxon>
        <taxon>Metazoa</taxon>
        <taxon>Ecdysozoa</taxon>
        <taxon>Arthropoda</taxon>
        <taxon>Crustacea</taxon>
        <taxon>Multicrustacea</taxon>
        <taxon>Malacostraca</taxon>
        <taxon>Eumalacostraca</taxon>
        <taxon>Eucarida</taxon>
        <taxon>Decapoda</taxon>
        <taxon>Pleocyemata</taxon>
        <taxon>Brachyura</taxon>
        <taxon>Eubrachyura</taxon>
        <taxon>Portunoidea</taxon>
        <taxon>Portunidae</taxon>
        <taxon>Portuninae</taxon>
        <taxon>Portunus</taxon>
    </lineage>
</organism>
<feature type="compositionally biased region" description="Pro residues" evidence="1">
    <location>
        <begin position="116"/>
        <end position="133"/>
    </location>
</feature>
<dbReference type="EMBL" id="VSRR010079274">
    <property type="protein sequence ID" value="MPC88893.1"/>
    <property type="molecule type" value="Genomic_DNA"/>
</dbReference>
<protein>
    <submittedName>
        <fullName evidence="2">Uncharacterized protein</fullName>
    </submittedName>
</protein>
<dbReference type="AlphaFoldDB" id="A0A5B7J377"/>
<evidence type="ECO:0000313" key="2">
    <source>
        <dbReference type="EMBL" id="MPC88893.1"/>
    </source>
</evidence>
<accession>A0A5B7J377</accession>
<feature type="compositionally biased region" description="Basic residues" evidence="1">
    <location>
        <begin position="86"/>
        <end position="99"/>
    </location>
</feature>
<keyword evidence="3" id="KW-1185">Reference proteome</keyword>
<comment type="caution">
    <text evidence="2">The sequence shown here is derived from an EMBL/GenBank/DDBJ whole genome shotgun (WGS) entry which is preliminary data.</text>
</comment>
<reference evidence="2 3" key="1">
    <citation type="submission" date="2019-05" db="EMBL/GenBank/DDBJ databases">
        <title>Another draft genome of Portunus trituberculatus and its Hox gene families provides insights of decapod evolution.</title>
        <authorList>
            <person name="Jeong J.-H."/>
            <person name="Song I."/>
            <person name="Kim S."/>
            <person name="Choi T."/>
            <person name="Kim D."/>
            <person name="Ryu S."/>
            <person name="Kim W."/>
        </authorList>
    </citation>
    <scope>NUCLEOTIDE SEQUENCE [LARGE SCALE GENOMIC DNA]</scope>
    <source>
        <tissue evidence="2">Muscle</tissue>
    </source>
</reference>
<evidence type="ECO:0000256" key="1">
    <source>
        <dbReference type="SAM" id="MobiDB-lite"/>
    </source>
</evidence>
<name>A0A5B7J377_PORTR</name>